<dbReference type="OrthoDB" id="5605702at2"/>
<feature type="transmembrane region" description="Helical" evidence="1">
    <location>
        <begin position="315"/>
        <end position="332"/>
    </location>
</feature>
<feature type="transmembrane region" description="Helical" evidence="1">
    <location>
        <begin position="116"/>
        <end position="138"/>
    </location>
</feature>
<evidence type="ECO:0000313" key="3">
    <source>
        <dbReference type="Proteomes" id="UP000031830"/>
    </source>
</evidence>
<protein>
    <submittedName>
        <fullName evidence="2">Putative membrane protein</fullName>
    </submittedName>
</protein>
<evidence type="ECO:0000256" key="1">
    <source>
        <dbReference type="SAM" id="Phobius"/>
    </source>
</evidence>
<dbReference type="Proteomes" id="UP000031830">
    <property type="component" value="Chromosome"/>
</dbReference>
<dbReference type="EMBL" id="CP009440">
    <property type="protein sequence ID" value="AJI52369.1"/>
    <property type="molecule type" value="Genomic_DNA"/>
</dbReference>
<feature type="transmembrane region" description="Helical" evidence="1">
    <location>
        <begin position="145"/>
        <end position="161"/>
    </location>
</feature>
<feature type="transmembrane region" description="Helical" evidence="1">
    <location>
        <begin position="289"/>
        <end position="309"/>
    </location>
</feature>
<dbReference type="RefSeq" id="WP_050022787.1">
    <property type="nucleotide sequence ID" value="NZ_CP009440.1"/>
</dbReference>
<dbReference type="AlphaFoldDB" id="A0A0B6CPG0"/>
<feature type="transmembrane region" description="Helical" evidence="1">
    <location>
        <begin position="344"/>
        <end position="369"/>
    </location>
</feature>
<keyword evidence="1" id="KW-1133">Transmembrane helix</keyword>
<gene>
    <name evidence="2" type="ORF">LA55_1564</name>
</gene>
<dbReference type="KEGG" id="fpz:LA55_1564"/>
<evidence type="ECO:0000313" key="2">
    <source>
        <dbReference type="EMBL" id="AJI52369.1"/>
    </source>
</evidence>
<keyword evidence="1" id="KW-0812">Transmembrane</keyword>
<feature type="transmembrane region" description="Helical" evidence="1">
    <location>
        <begin position="7"/>
        <end position="24"/>
    </location>
</feature>
<dbReference type="InterPro" id="IPR045691">
    <property type="entry name" value="DUF6056"/>
</dbReference>
<feature type="transmembrane region" description="Helical" evidence="1">
    <location>
        <begin position="167"/>
        <end position="197"/>
    </location>
</feature>
<name>A0A0B6CPG0_9GAMM</name>
<feature type="transmembrane region" description="Helical" evidence="1">
    <location>
        <begin position="249"/>
        <end position="277"/>
    </location>
</feature>
<organism evidence="2 3">
    <name type="scientific">Francisella philomiragia</name>
    <dbReference type="NCBI Taxonomy" id="28110"/>
    <lineage>
        <taxon>Bacteria</taxon>
        <taxon>Pseudomonadati</taxon>
        <taxon>Pseudomonadota</taxon>
        <taxon>Gammaproteobacteria</taxon>
        <taxon>Thiotrichales</taxon>
        <taxon>Francisellaceae</taxon>
        <taxon>Francisella</taxon>
    </lineage>
</organism>
<dbReference type="Pfam" id="PF19528">
    <property type="entry name" value="DUF6056"/>
    <property type="match status" value="1"/>
</dbReference>
<sequence length="437" mass="50698">MKISRTNVIIAVLIIAFFFVINYLQPLRADDFGRAYTDALDKGFIIYLRGIASNYIHWTGRISAQALIYLFLSKKYIHLSVFMINIINSICFYLFVLYSYKIVRFKTKVELFSKDFLIYIFFFIFLFYQTGFIANVVWKTAAVQYFWGITLLTVFYYISVVKNKQNIWFSLFTGFFIGLYNEIFVGVAIILCLAYFLNQKLSQAEIAKNILYFFIACAVGGIILIAAPGNYVRLNTMSAGEHISVLSQFINLVTQIVIKLGDTLIPMLMLLASLVLIFSNRNLTKKASLIYGIAIAFSIFVLTPVAKSYDLNQRVLLIYDAVFFIVMMQQFYNHSTSFILKLRLRLNSLSWVFLVLLVMQLTLMISIYFEIYKFERYRDTLVTYYQQNEISDPTLPMIPEFSQITFIDDITSDENAYNNDAYAKFYGFDKVYGKELG</sequence>
<proteinExistence type="predicted"/>
<feature type="transmembrane region" description="Helical" evidence="1">
    <location>
        <begin position="76"/>
        <end position="96"/>
    </location>
</feature>
<reference evidence="2 3" key="1">
    <citation type="journal article" date="2015" name="Genome Announc.">
        <title>Genome sequencing of 18 francisella strains to aid in assay development and testing.</title>
        <authorList>
            <person name="Johnson S.L."/>
            <person name="Daligault H.E."/>
            <person name="Davenport K.W."/>
            <person name="Coyne S.R."/>
            <person name="Frey K.G."/>
            <person name="Koroleva G.I."/>
            <person name="Broomall S.M."/>
            <person name="Bishop-Lilly K.A."/>
            <person name="Bruce D.C."/>
            <person name="Chertkov O."/>
            <person name="Freitas T."/>
            <person name="Jaissle J."/>
            <person name="Ladner J.T."/>
            <person name="Rosenzweig C.N."/>
            <person name="Gibbons H.S."/>
            <person name="Palacios G.F."/>
            <person name="Redden C.L."/>
            <person name="Xu Y."/>
            <person name="Minogue T.D."/>
            <person name="Chain P.S."/>
        </authorList>
    </citation>
    <scope>NUCLEOTIDE SEQUENCE [LARGE SCALE GENOMIC DNA]</scope>
    <source>
        <strain evidence="2 3">GA01-2794</strain>
    </source>
</reference>
<keyword evidence="1" id="KW-0472">Membrane</keyword>
<feature type="transmembrane region" description="Helical" evidence="1">
    <location>
        <begin position="209"/>
        <end position="229"/>
    </location>
</feature>
<accession>A0A0B6CPG0</accession>